<sequence>MLPTPPSGTTSPPSTISPKTQPKFELPRPEDFRKQATERLPLNESEVRAWLEHLSYLKYNLAYQQWYRWDINRPKQPQAFTAEQIRQWFDKEAQRRLGCPFVVDEFNAPILELLCLYFAEDPRFEEHGHGGRAYSLQKGLLLRGGVGCGKTTLLTIFSHNPRLPYLVEPCRDLVGVYTRQGEPGNSAGGEEALRYYCQRIQLAQSDAAHFNYRTHAGLALDDIGTENWKAKHYGQQLNVVEHILSSRDDQVVAGSLERWATHATTNVPFDDYPKEAAKEDKRPGLETIYGTRWRSRARGLFNIIDFPKTAPDRRG</sequence>
<feature type="region of interest" description="Disordered" evidence="1">
    <location>
        <begin position="1"/>
        <end position="30"/>
    </location>
</feature>
<comment type="caution">
    <text evidence="2">The sequence shown here is derived from an EMBL/GenBank/DDBJ whole genome shotgun (WGS) entry which is preliminary data.</text>
</comment>
<dbReference type="Gene3D" id="3.40.50.300">
    <property type="entry name" value="P-loop containing nucleotide triphosphate hydrolases"/>
    <property type="match status" value="1"/>
</dbReference>
<reference evidence="2 3" key="1">
    <citation type="submission" date="2020-04" db="EMBL/GenBank/DDBJ databases">
        <title>Hymenobacter polaris sp. nov., isolated from Arctic soil.</title>
        <authorList>
            <person name="Dahal R.H."/>
        </authorList>
    </citation>
    <scope>NUCLEOTIDE SEQUENCE [LARGE SCALE GENOMIC DNA]</scope>
    <source>
        <strain evidence="2 3">RP-2-7</strain>
    </source>
</reference>
<evidence type="ECO:0000256" key="1">
    <source>
        <dbReference type="SAM" id="MobiDB-lite"/>
    </source>
</evidence>
<dbReference type="RefSeq" id="WP_169533283.1">
    <property type="nucleotide sequence ID" value="NZ_JABBGH010000003.1"/>
</dbReference>
<dbReference type="EMBL" id="JABBGH010000003">
    <property type="protein sequence ID" value="NML67630.1"/>
    <property type="molecule type" value="Genomic_DNA"/>
</dbReference>
<dbReference type="AlphaFoldDB" id="A0A7Y0AHY0"/>
<gene>
    <name evidence="2" type="ORF">HHL22_20710</name>
</gene>
<dbReference type="SUPFAM" id="SSF52540">
    <property type="entry name" value="P-loop containing nucleoside triphosphate hydrolases"/>
    <property type="match status" value="1"/>
</dbReference>
<name>A0A7Y0AHY0_9BACT</name>
<evidence type="ECO:0000313" key="2">
    <source>
        <dbReference type="EMBL" id="NML67630.1"/>
    </source>
</evidence>
<protein>
    <submittedName>
        <fullName evidence="2">Uncharacterized protein</fullName>
    </submittedName>
</protein>
<dbReference type="Proteomes" id="UP000559626">
    <property type="component" value="Unassembled WGS sequence"/>
</dbReference>
<proteinExistence type="predicted"/>
<feature type="compositionally biased region" description="Low complexity" evidence="1">
    <location>
        <begin position="7"/>
        <end position="21"/>
    </location>
</feature>
<keyword evidence="3" id="KW-1185">Reference proteome</keyword>
<evidence type="ECO:0000313" key="3">
    <source>
        <dbReference type="Proteomes" id="UP000559626"/>
    </source>
</evidence>
<organism evidence="2 3">
    <name type="scientific">Hymenobacter polaris</name>
    <dbReference type="NCBI Taxonomy" id="2682546"/>
    <lineage>
        <taxon>Bacteria</taxon>
        <taxon>Pseudomonadati</taxon>
        <taxon>Bacteroidota</taxon>
        <taxon>Cytophagia</taxon>
        <taxon>Cytophagales</taxon>
        <taxon>Hymenobacteraceae</taxon>
        <taxon>Hymenobacter</taxon>
    </lineage>
</organism>
<dbReference type="InterPro" id="IPR027417">
    <property type="entry name" value="P-loop_NTPase"/>
</dbReference>
<accession>A0A7Y0AHY0</accession>